<keyword evidence="4" id="KW-0808">Transferase</keyword>
<keyword evidence="11" id="KW-0804">Transcription</keyword>
<sequence length="964" mass="111306">MLRLLRWIFVFLTCPMVWGAVPPEEPPAFVINEFQDFFESDTLQNYLWIVEDSSNLWSIDEAQAAYKQGKYIPYLEYHSTYGYPTPYYSYWGKIRIKNNLPYDTEWLLEISSKNSFVDVYTRQPDSTLTVQHTGYYLPVKERAISSNVGNSVWLKLQSGEEKEIYIKIKRITGFRPRFALLLVAPQYWIHQDITFTDFTTGLIEGALCIVAIFFLFYYSSLKDRAYFYYALFLLSTAIHYLFDYQYFYTDVILGKYIHLKLHMWLLSSVYFVFLVLFVRSFLNIPERFPSLDRLFRLMIGIRLGLLALCLGIITWSFDLALVDKIYATTLNDLEVVLWIIIIIYLVWQPLEKADRYMLLGVSLFITCIGLVLLTFQVPGLHQYWIPYIYNVGLVSQVICLSIALGVRQRSSQVDAMRTIEKQVKARTKEINDQRRQLSTQAKELEKLNRMRSHLLANISHEFRTPLTLIINPLEQLIQSEKLGGATKLKSHFRQMKFHAKSLLQFVDQLLMLSRIETDTFSLHRESANIVDYLRPLLLSFHGLAERQKINYEVQLPSQPISVNADLQKMTMIVNNLLSNAFKFTPEEGTIIISLWAEHSNLWITVQDNGLGIDPQEHDSIFDRFYQSENGQKHNVTGTGIGLSLTREVVNMHRGDIQLESQPEKGSTFTVCLPIVQNTPGVHFYSKAAPSLPEAALVEKKAETSSHTIRILVVEDNPYMRQHLQDCLHDSYEIFTAADGEEGQIIAEEQLPDLVITDLSMPRQDGIQLTQALKKNLLTSHIPIIMLTARVGQEHQIDGWQHGADAYITKPFDVALLRARLKNLLDERARLREYYLHHLVERSQAPTAPPLTPDPFLEKLTAIVEERYPDSSFDVETLSDAMALSSSQLNRKLKALIQYSSNEFIRSYRLRKAAALLLSSNHTVAEIAYMVGFSSPSYFTRKFREHFAHLPSEHKKYAQIKPDAR</sequence>
<feature type="transmembrane region" description="Helical" evidence="14">
    <location>
        <begin position="262"/>
        <end position="282"/>
    </location>
</feature>
<evidence type="ECO:0000256" key="2">
    <source>
        <dbReference type="ARBA" id="ARBA00012438"/>
    </source>
</evidence>
<evidence type="ECO:0000259" key="17">
    <source>
        <dbReference type="PROSITE" id="PS50109"/>
    </source>
</evidence>
<dbReference type="SUPFAM" id="SSF46689">
    <property type="entry name" value="Homeodomain-like"/>
    <property type="match status" value="1"/>
</dbReference>
<dbReference type="Gene3D" id="3.30.565.10">
    <property type="entry name" value="Histidine kinase-like ATPase, C-terminal domain"/>
    <property type="match status" value="1"/>
</dbReference>
<dbReference type="Pfam" id="PF07696">
    <property type="entry name" value="7TMR-DISMED2"/>
    <property type="match status" value="1"/>
</dbReference>
<dbReference type="Pfam" id="PF07695">
    <property type="entry name" value="7TMR-DISM_7TM"/>
    <property type="match status" value="1"/>
</dbReference>
<dbReference type="Gene3D" id="3.40.50.2300">
    <property type="match status" value="1"/>
</dbReference>
<keyword evidence="9" id="KW-0805">Transcription regulation</keyword>
<keyword evidence="5" id="KW-0547">Nucleotide-binding</keyword>
<evidence type="ECO:0000256" key="12">
    <source>
        <dbReference type="PROSITE-ProRule" id="PRU00169"/>
    </source>
</evidence>
<dbReference type="EC" id="2.7.13.3" evidence="2"/>
<dbReference type="InterPro" id="IPR003661">
    <property type="entry name" value="HisK_dim/P_dom"/>
</dbReference>
<dbReference type="PROSITE" id="PS50110">
    <property type="entry name" value="RESPONSE_REGULATORY"/>
    <property type="match status" value="1"/>
</dbReference>
<gene>
    <name evidence="19" type="ORF">K4G66_15415</name>
</gene>
<dbReference type="InterPro" id="IPR011622">
    <property type="entry name" value="7TMR_DISM_rcpt_extracell_dom2"/>
</dbReference>
<reference evidence="19" key="1">
    <citation type="journal article" date="2023" name="Comput. Struct. Biotechnol. J.">
        <title>Discovery of a novel marine Bacteroidetes with a rich repertoire of carbohydrate-active enzymes.</title>
        <authorList>
            <person name="Chen B."/>
            <person name="Liu G."/>
            <person name="Chen Q."/>
            <person name="Wang H."/>
            <person name="Liu L."/>
            <person name="Tang K."/>
        </authorList>
    </citation>
    <scope>NUCLEOTIDE SEQUENCE</scope>
    <source>
        <strain evidence="19">TK19036</strain>
    </source>
</reference>
<dbReference type="InterPro" id="IPR005467">
    <property type="entry name" value="His_kinase_dom"/>
</dbReference>
<keyword evidence="3 12" id="KW-0597">Phosphoprotein</keyword>
<dbReference type="InterPro" id="IPR003594">
    <property type="entry name" value="HATPase_dom"/>
</dbReference>
<evidence type="ECO:0000256" key="9">
    <source>
        <dbReference type="ARBA" id="ARBA00023015"/>
    </source>
</evidence>
<dbReference type="Pfam" id="PF02518">
    <property type="entry name" value="HATPase_c"/>
    <property type="match status" value="1"/>
</dbReference>
<dbReference type="SUPFAM" id="SSF52172">
    <property type="entry name" value="CheY-like"/>
    <property type="match status" value="1"/>
</dbReference>
<keyword evidence="10" id="KW-0238">DNA-binding</keyword>
<accession>A0AA49JK06</accession>
<feature type="transmembrane region" description="Helical" evidence="14">
    <location>
        <begin position="356"/>
        <end position="375"/>
    </location>
</feature>
<keyword evidence="15" id="KW-0732">Signal</keyword>
<dbReference type="PROSITE" id="PS00041">
    <property type="entry name" value="HTH_ARAC_FAMILY_1"/>
    <property type="match status" value="1"/>
</dbReference>
<feature type="domain" description="Response regulatory" evidence="18">
    <location>
        <begin position="709"/>
        <end position="824"/>
    </location>
</feature>
<feature type="transmembrane region" description="Helical" evidence="14">
    <location>
        <begin position="294"/>
        <end position="313"/>
    </location>
</feature>
<dbReference type="InterPro" id="IPR001789">
    <property type="entry name" value="Sig_transdc_resp-reg_receiver"/>
</dbReference>
<dbReference type="PRINTS" id="PR00344">
    <property type="entry name" value="BCTRLSENSOR"/>
</dbReference>
<evidence type="ECO:0000313" key="19">
    <source>
        <dbReference type="EMBL" id="WKN40082.1"/>
    </source>
</evidence>
<dbReference type="FunFam" id="3.30.565.10:FF:000037">
    <property type="entry name" value="Hybrid sensor histidine kinase/response regulator"/>
    <property type="match status" value="1"/>
</dbReference>
<feature type="signal peptide" evidence="15">
    <location>
        <begin position="1"/>
        <end position="19"/>
    </location>
</feature>
<dbReference type="PROSITE" id="PS50109">
    <property type="entry name" value="HIS_KIN"/>
    <property type="match status" value="1"/>
</dbReference>
<evidence type="ECO:0000259" key="18">
    <source>
        <dbReference type="PROSITE" id="PS50110"/>
    </source>
</evidence>
<dbReference type="SMART" id="SM00388">
    <property type="entry name" value="HisKA"/>
    <property type="match status" value="1"/>
</dbReference>
<evidence type="ECO:0000256" key="5">
    <source>
        <dbReference type="ARBA" id="ARBA00022741"/>
    </source>
</evidence>
<evidence type="ECO:0000256" key="6">
    <source>
        <dbReference type="ARBA" id="ARBA00022777"/>
    </source>
</evidence>
<evidence type="ECO:0000256" key="13">
    <source>
        <dbReference type="SAM" id="Coils"/>
    </source>
</evidence>
<keyword evidence="14" id="KW-1133">Transmembrane helix</keyword>
<dbReference type="GO" id="GO:0003700">
    <property type="term" value="F:DNA-binding transcription factor activity"/>
    <property type="evidence" value="ECO:0007669"/>
    <property type="project" value="InterPro"/>
</dbReference>
<keyword evidence="13" id="KW-0175">Coiled coil</keyword>
<dbReference type="CDD" id="cd00082">
    <property type="entry name" value="HisKA"/>
    <property type="match status" value="1"/>
</dbReference>
<dbReference type="SUPFAM" id="SSF47384">
    <property type="entry name" value="Homodimeric domain of signal transducing histidine kinase"/>
    <property type="match status" value="1"/>
</dbReference>
<dbReference type="CDD" id="cd17574">
    <property type="entry name" value="REC_OmpR"/>
    <property type="match status" value="1"/>
</dbReference>
<protein>
    <recommendedName>
        <fullName evidence="2">histidine kinase</fullName>
        <ecNumber evidence="2">2.7.13.3</ecNumber>
    </recommendedName>
</protein>
<evidence type="ECO:0000256" key="1">
    <source>
        <dbReference type="ARBA" id="ARBA00000085"/>
    </source>
</evidence>
<name>A0AA49JK06_9BACT</name>
<evidence type="ECO:0000259" key="16">
    <source>
        <dbReference type="PROSITE" id="PS01124"/>
    </source>
</evidence>
<feature type="domain" description="HTH araC/xylS-type" evidence="16">
    <location>
        <begin position="857"/>
        <end position="956"/>
    </location>
</feature>
<evidence type="ECO:0000256" key="10">
    <source>
        <dbReference type="ARBA" id="ARBA00023125"/>
    </source>
</evidence>
<evidence type="ECO:0000256" key="4">
    <source>
        <dbReference type="ARBA" id="ARBA00022679"/>
    </source>
</evidence>
<dbReference type="Gene3D" id="1.10.287.130">
    <property type="match status" value="1"/>
</dbReference>
<feature type="transmembrane region" description="Helical" evidence="14">
    <location>
        <begin position="198"/>
        <end position="218"/>
    </location>
</feature>
<dbReference type="InterPro" id="IPR036890">
    <property type="entry name" value="HATPase_C_sf"/>
</dbReference>
<comment type="catalytic activity">
    <reaction evidence="1">
        <text>ATP + protein L-histidine = ADP + protein N-phospho-L-histidine.</text>
        <dbReference type="EC" id="2.7.13.3"/>
    </reaction>
</comment>
<dbReference type="GO" id="GO:0043565">
    <property type="term" value="F:sequence-specific DNA binding"/>
    <property type="evidence" value="ECO:0007669"/>
    <property type="project" value="InterPro"/>
</dbReference>
<proteinExistence type="predicted"/>
<dbReference type="InterPro" id="IPR011006">
    <property type="entry name" value="CheY-like_superfamily"/>
</dbReference>
<dbReference type="Pfam" id="PF12833">
    <property type="entry name" value="HTH_18"/>
    <property type="match status" value="1"/>
</dbReference>
<evidence type="ECO:0000256" key="8">
    <source>
        <dbReference type="ARBA" id="ARBA00023012"/>
    </source>
</evidence>
<dbReference type="Gene3D" id="2.60.40.2380">
    <property type="match status" value="1"/>
</dbReference>
<dbReference type="GO" id="GO:0005524">
    <property type="term" value="F:ATP binding"/>
    <property type="evidence" value="ECO:0007669"/>
    <property type="project" value="UniProtKB-KW"/>
</dbReference>
<keyword evidence="14" id="KW-0472">Membrane</keyword>
<dbReference type="Pfam" id="PF00512">
    <property type="entry name" value="HisKA"/>
    <property type="match status" value="1"/>
</dbReference>
<dbReference type="SMART" id="SM00387">
    <property type="entry name" value="HATPase_c"/>
    <property type="match status" value="1"/>
</dbReference>
<dbReference type="SMART" id="SM00342">
    <property type="entry name" value="HTH_ARAC"/>
    <property type="match status" value="1"/>
</dbReference>
<feature type="chain" id="PRO_5041431984" description="histidine kinase" evidence="15">
    <location>
        <begin position="20"/>
        <end position="964"/>
    </location>
</feature>
<dbReference type="InterPro" id="IPR036097">
    <property type="entry name" value="HisK_dim/P_sf"/>
</dbReference>
<evidence type="ECO:0000256" key="7">
    <source>
        <dbReference type="ARBA" id="ARBA00022840"/>
    </source>
</evidence>
<dbReference type="EMBL" id="CP120682">
    <property type="protein sequence ID" value="WKN40082.1"/>
    <property type="molecule type" value="Genomic_DNA"/>
</dbReference>
<dbReference type="InterPro" id="IPR009057">
    <property type="entry name" value="Homeodomain-like_sf"/>
</dbReference>
<dbReference type="Gene3D" id="1.10.10.60">
    <property type="entry name" value="Homeodomain-like"/>
    <property type="match status" value="1"/>
</dbReference>
<dbReference type="PROSITE" id="PS01124">
    <property type="entry name" value="HTH_ARAC_FAMILY_2"/>
    <property type="match status" value="1"/>
</dbReference>
<dbReference type="SMART" id="SM00448">
    <property type="entry name" value="REC"/>
    <property type="match status" value="1"/>
</dbReference>
<feature type="transmembrane region" description="Helical" evidence="14">
    <location>
        <begin position="225"/>
        <end position="242"/>
    </location>
</feature>
<dbReference type="CDD" id="cd00075">
    <property type="entry name" value="HATPase"/>
    <property type="match status" value="1"/>
</dbReference>
<keyword evidence="6" id="KW-0418">Kinase</keyword>
<keyword evidence="14" id="KW-0812">Transmembrane</keyword>
<dbReference type="InterPro" id="IPR011623">
    <property type="entry name" value="7TMR_DISM_rcpt_extracell_dom1"/>
</dbReference>
<dbReference type="InterPro" id="IPR004358">
    <property type="entry name" value="Sig_transdc_His_kin-like_C"/>
</dbReference>
<dbReference type="PANTHER" id="PTHR43547">
    <property type="entry name" value="TWO-COMPONENT HISTIDINE KINASE"/>
    <property type="match status" value="1"/>
</dbReference>
<keyword evidence="8" id="KW-0902">Two-component regulatory system</keyword>
<dbReference type="SUPFAM" id="SSF55874">
    <property type="entry name" value="ATPase domain of HSP90 chaperone/DNA topoisomerase II/histidine kinase"/>
    <property type="match status" value="1"/>
</dbReference>
<dbReference type="PANTHER" id="PTHR43547:SF2">
    <property type="entry name" value="HYBRID SIGNAL TRANSDUCTION HISTIDINE KINASE C"/>
    <property type="match status" value="1"/>
</dbReference>
<feature type="coiled-coil region" evidence="13">
    <location>
        <begin position="416"/>
        <end position="450"/>
    </location>
</feature>
<dbReference type="InterPro" id="IPR018060">
    <property type="entry name" value="HTH_AraC"/>
</dbReference>
<feature type="transmembrane region" description="Helical" evidence="14">
    <location>
        <begin position="325"/>
        <end position="347"/>
    </location>
</feature>
<evidence type="ECO:0000256" key="15">
    <source>
        <dbReference type="SAM" id="SignalP"/>
    </source>
</evidence>
<feature type="domain" description="Histidine kinase" evidence="17">
    <location>
        <begin position="457"/>
        <end position="676"/>
    </location>
</feature>
<evidence type="ECO:0000256" key="14">
    <source>
        <dbReference type="SAM" id="Phobius"/>
    </source>
</evidence>
<keyword evidence="7 19" id="KW-0067">ATP-binding</keyword>
<dbReference type="InterPro" id="IPR018062">
    <property type="entry name" value="HTH_AraC-typ_CS"/>
</dbReference>
<organism evidence="19">
    <name type="scientific">Roseihalotalea indica</name>
    <dbReference type="NCBI Taxonomy" id="2867963"/>
    <lineage>
        <taxon>Bacteria</taxon>
        <taxon>Pseudomonadati</taxon>
        <taxon>Bacteroidota</taxon>
        <taxon>Cytophagia</taxon>
        <taxon>Cytophagales</taxon>
        <taxon>Catalimonadaceae</taxon>
        <taxon>Roseihalotalea</taxon>
    </lineage>
</organism>
<dbReference type="GO" id="GO:0000155">
    <property type="term" value="F:phosphorelay sensor kinase activity"/>
    <property type="evidence" value="ECO:0007669"/>
    <property type="project" value="InterPro"/>
</dbReference>
<feature type="modified residue" description="4-aspartylphosphate" evidence="12">
    <location>
        <position position="757"/>
    </location>
</feature>
<evidence type="ECO:0000256" key="3">
    <source>
        <dbReference type="ARBA" id="ARBA00022553"/>
    </source>
</evidence>
<reference evidence="19" key="2">
    <citation type="journal article" date="2024" name="Antonie Van Leeuwenhoek">
        <title>Roseihalotalea indica gen. nov., sp. nov., a halophilic Bacteroidetes from mesopelagic Southwest Indian Ocean with higher carbohydrate metabolic potential.</title>
        <authorList>
            <person name="Chen B."/>
            <person name="Zhang M."/>
            <person name="Lin D."/>
            <person name="Ye J."/>
            <person name="Tang K."/>
        </authorList>
    </citation>
    <scope>NUCLEOTIDE SEQUENCE</scope>
    <source>
        <strain evidence="19">TK19036</strain>
    </source>
</reference>
<dbReference type="Pfam" id="PF00072">
    <property type="entry name" value="Response_reg"/>
    <property type="match status" value="1"/>
</dbReference>
<dbReference type="AlphaFoldDB" id="A0AA49JK06"/>
<evidence type="ECO:0000256" key="11">
    <source>
        <dbReference type="ARBA" id="ARBA00023163"/>
    </source>
</evidence>